<evidence type="ECO:0000259" key="2">
    <source>
        <dbReference type="Pfam" id="PF24714"/>
    </source>
</evidence>
<feature type="region of interest" description="Disordered" evidence="1">
    <location>
        <begin position="593"/>
        <end position="681"/>
    </location>
</feature>
<reference evidence="3" key="2">
    <citation type="submission" date="2018-05" db="EMBL/GenBank/DDBJ databases">
        <title>OpunRS2 (Oryza punctata Reference Sequence Version 2).</title>
        <authorList>
            <person name="Zhang J."/>
            <person name="Kudrna D."/>
            <person name="Lee S."/>
            <person name="Talag J."/>
            <person name="Welchert J."/>
            <person name="Wing R.A."/>
        </authorList>
    </citation>
    <scope>NUCLEOTIDE SEQUENCE [LARGE SCALE GENOMIC DNA]</scope>
</reference>
<feature type="compositionally biased region" description="Low complexity" evidence="1">
    <location>
        <begin position="606"/>
        <end position="619"/>
    </location>
</feature>
<feature type="compositionally biased region" description="Polar residues" evidence="1">
    <location>
        <begin position="654"/>
        <end position="670"/>
    </location>
</feature>
<feature type="region of interest" description="Disordered" evidence="1">
    <location>
        <begin position="161"/>
        <end position="249"/>
    </location>
</feature>
<dbReference type="PANTHER" id="PTHR31355:SF8">
    <property type="entry name" value="TORTIFOLIA1-LIKE PROTEIN 3"/>
    <property type="match status" value="1"/>
</dbReference>
<evidence type="ECO:0000313" key="4">
    <source>
        <dbReference type="Proteomes" id="UP000026962"/>
    </source>
</evidence>
<feature type="compositionally biased region" description="Low complexity" evidence="1">
    <location>
        <begin position="174"/>
        <end position="187"/>
    </location>
</feature>
<organism evidence="3">
    <name type="scientific">Oryza punctata</name>
    <name type="common">Red rice</name>
    <dbReference type="NCBI Taxonomy" id="4537"/>
    <lineage>
        <taxon>Eukaryota</taxon>
        <taxon>Viridiplantae</taxon>
        <taxon>Streptophyta</taxon>
        <taxon>Embryophyta</taxon>
        <taxon>Tracheophyta</taxon>
        <taxon>Spermatophyta</taxon>
        <taxon>Magnoliopsida</taxon>
        <taxon>Liliopsida</taxon>
        <taxon>Poales</taxon>
        <taxon>Poaceae</taxon>
        <taxon>BOP clade</taxon>
        <taxon>Oryzoideae</taxon>
        <taxon>Oryzeae</taxon>
        <taxon>Oryzinae</taxon>
        <taxon>Oryza</taxon>
    </lineage>
</organism>
<sequence>MGPAPKAEPMKQRVNRCLLRLSDRDTEAMAAAELDGIARGLEADELPAFLAAVSDARPTDKTPLRRHSLRLLALLAAAHPRDAVAPLSPRARGRRAAACQGPGLAAAEALALLALEHGDNLVEQKPSCIAVFEAKRFDKVKIVRESMNRMIEAWKEIPDMDEEVCSSDVPPSPQSQTRSSSTDSASDGRYPADSLGSNSVQSVRRRNLSPTHKSPPREALHNVSNRRTSNSSIGNKKNSPPLRHSSGQAKNFECKVNVTDAPDATPIVTEEKLLKDGNVRARLEARRVLFQKNGEERYNKVTGLKSGSRVVPYNGDDDLEEIAETEDAHEEFQSGHKEEDLSKIRMQLVQIENQQTSLLNLLQKFMGSSQNGIRSLETRVNGLEMALDEISRDLAASSGRMPSSEPDMNCCILSPKFWRRHDGSRYSSKYSISDIANYSEESRTSYKWERQKFGVQGVVTNPLAEPNASFAGNAVVAQEAKRQNSAQYKSSSAFKAKPALISLIGAASAASGGGAAATAVPSLRDALTGEDWAARKAAAEALALLALEHGDNLVEQKPSCIAVFEAKRFDKVKIVRESMNRMIEAWKEIPDMDEEVCSSDVPPSPQSQTRSSSTDSASDGRYPADSLGSNSVQSVRRRNLSPTHKSPPREALHNVSNRRTSNSSIGNKKNSPPLRHSSGQAKNFECKVNVTDAPDATPIVTEEKLLKDGNVRARLEARRVLFQKNGEERYNKVTGLKSGSRVVPYNGDDDLEEIAETEDAHEEFQSGHKEEDLSKIRMQLVQIENQQTSLLNLLQKFMGSSQNGIRSLETRVNGLEMALDEISRDLAASSGRMPSSEPDMNCCILSPKFWRRHDGSRYSSKYSISDIANYSEESRTSYKWERQKFGVQGVVTNPLAEPNASFAGNAVVAQEAKRQNSAQYKSRMG</sequence>
<dbReference type="Pfam" id="PF24714">
    <property type="entry name" value="TOR1L1_N"/>
    <property type="match status" value="3"/>
</dbReference>
<feature type="compositionally biased region" description="Polar residues" evidence="1">
    <location>
        <begin position="222"/>
        <end position="238"/>
    </location>
</feature>
<dbReference type="PANTHER" id="PTHR31355">
    <property type="entry name" value="MICROTUBULE-ASSOCIATED PROTEIN TORTIFOLIA1"/>
    <property type="match status" value="1"/>
</dbReference>
<dbReference type="eggNOG" id="ENOG502QQTY">
    <property type="taxonomic scope" value="Eukaryota"/>
</dbReference>
<name>A0A0E0L9X1_ORYPU</name>
<dbReference type="HOGENOM" id="CLU_315776_0_0_1"/>
<dbReference type="InterPro" id="IPR057600">
    <property type="entry name" value="TORTIFOLIA1/SINE1-2_N"/>
</dbReference>
<dbReference type="AlphaFoldDB" id="A0A0E0L9X1"/>
<dbReference type="EnsemblPlants" id="OPUNC06G08830.1">
    <property type="protein sequence ID" value="OPUNC06G08830.1"/>
    <property type="gene ID" value="OPUNC06G08830"/>
</dbReference>
<dbReference type="GO" id="GO:0005874">
    <property type="term" value="C:microtubule"/>
    <property type="evidence" value="ECO:0007669"/>
    <property type="project" value="InterPro"/>
</dbReference>
<dbReference type="Gramene" id="OPUNC06G08830.1">
    <property type="protein sequence ID" value="OPUNC06G08830.1"/>
    <property type="gene ID" value="OPUNC06G08830"/>
</dbReference>
<feature type="compositionally biased region" description="Polar residues" evidence="1">
    <location>
        <begin position="627"/>
        <end position="644"/>
    </location>
</feature>
<dbReference type="STRING" id="4537.A0A0E0L9X1"/>
<evidence type="ECO:0000313" key="3">
    <source>
        <dbReference type="EnsemblPlants" id="OPUNC06G08830.1"/>
    </source>
</evidence>
<feature type="domain" description="TORTIFOLIA1/SINE1-2 N-terminal" evidence="2">
    <location>
        <begin position="488"/>
        <end position="588"/>
    </location>
</feature>
<dbReference type="Proteomes" id="UP000026962">
    <property type="component" value="Chromosome 6"/>
</dbReference>
<dbReference type="GO" id="GO:0008017">
    <property type="term" value="F:microtubule binding"/>
    <property type="evidence" value="ECO:0007669"/>
    <property type="project" value="InterPro"/>
</dbReference>
<feature type="domain" description="TORTIFOLIA1/SINE1-2 N-terminal" evidence="2">
    <location>
        <begin position="10"/>
        <end position="86"/>
    </location>
</feature>
<feature type="compositionally biased region" description="Polar residues" evidence="1">
    <location>
        <begin position="195"/>
        <end position="212"/>
    </location>
</feature>
<reference evidence="3" key="1">
    <citation type="submission" date="2015-04" db="UniProtKB">
        <authorList>
            <consortium name="EnsemblPlants"/>
        </authorList>
    </citation>
    <scope>IDENTIFICATION</scope>
</reference>
<accession>A0A0E0L9X1</accession>
<feature type="domain" description="TORTIFOLIA1/SINE1-2 N-terminal" evidence="2">
    <location>
        <begin position="105"/>
        <end position="156"/>
    </location>
</feature>
<dbReference type="InterPro" id="IPR033337">
    <property type="entry name" value="TORTIFOLIA1/SINE1-2"/>
</dbReference>
<evidence type="ECO:0000256" key="1">
    <source>
        <dbReference type="SAM" id="MobiDB-lite"/>
    </source>
</evidence>
<protein>
    <recommendedName>
        <fullName evidence="2">TORTIFOLIA1/SINE1-2 N-terminal domain-containing protein</fullName>
    </recommendedName>
</protein>
<proteinExistence type="predicted"/>
<keyword evidence="4" id="KW-1185">Reference proteome</keyword>